<dbReference type="EMBL" id="CM035434">
    <property type="protein sequence ID" value="KAH7291785.1"/>
    <property type="molecule type" value="Genomic_DNA"/>
</dbReference>
<dbReference type="AlphaFoldDB" id="A0A8T2R883"/>
<organism evidence="1 2">
    <name type="scientific">Ceratopteris richardii</name>
    <name type="common">Triangle waterfern</name>
    <dbReference type="NCBI Taxonomy" id="49495"/>
    <lineage>
        <taxon>Eukaryota</taxon>
        <taxon>Viridiplantae</taxon>
        <taxon>Streptophyta</taxon>
        <taxon>Embryophyta</taxon>
        <taxon>Tracheophyta</taxon>
        <taxon>Polypodiopsida</taxon>
        <taxon>Polypodiidae</taxon>
        <taxon>Polypodiales</taxon>
        <taxon>Pteridineae</taxon>
        <taxon>Pteridaceae</taxon>
        <taxon>Parkerioideae</taxon>
        <taxon>Ceratopteris</taxon>
    </lineage>
</organism>
<evidence type="ECO:0000313" key="1">
    <source>
        <dbReference type="EMBL" id="KAH7291785.1"/>
    </source>
</evidence>
<name>A0A8T2R883_CERRI</name>
<evidence type="ECO:0000313" key="2">
    <source>
        <dbReference type="Proteomes" id="UP000825935"/>
    </source>
</evidence>
<comment type="caution">
    <text evidence="1">The sequence shown here is derived from an EMBL/GenBank/DDBJ whole genome shotgun (WGS) entry which is preliminary data.</text>
</comment>
<sequence>MTRAFVVEEVEASYISPHFRRWKHLDVVPYLKFTTEIDNSVVASSKQADQGLQETNYSDERAWKGPFIVPLNQAVQTAEERVVLSLYLRRRWRPDKHIAKLRILTGDYVTETISKSYEMKFVKEKFLARNANQKINVRITGSVREVDCGGQLSSPDHDNFFTPEFLKKVAQGLLPVLVTIVMAL</sequence>
<accession>A0A8T2R883</accession>
<gene>
    <name evidence="1" type="ORF">KP509_29G035700</name>
</gene>
<protein>
    <submittedName>
        <fullName evidence="1">Uncharacterized protein</fullName>
    </submittedName>
</protein>
<dbReference type="Proteomes" id="UP000825935">
    <property type="component" value="Chromosome 29"/>
</dbReference>
<proteinExistence type="predicted"/>
<reference evidence="1" key="1">
    <citation type="submission" date="2021-08" db="EMBL/GenBank/DDBJ databases">
        <title>WGS assembly of Ceratopteris richardii.</title>
        <authorList>
            <person name="Marchant D.B."/>
            <person name="Chen G."/>
            <person name="Jenkins J."/>
            <person name="Shu S."/>
            <person name="Leebens-Mack J."/>
            <person name="Grimwood J."/>
            <person name="Schmutz J."/>
            <person name="Soltis P."/>
            <person name="Soltis D."/>
            <person name="Chen Z.-H."/>
        </authorList>
    </citation>
    <scope>NUCLEOTIDE SEQUENCE</scope>
    <source>
        <strain evidence="1">Whitten #5841</strain>
        <tissue evidence="1">Leaf</tissue>
    </source>
</reference>
<keyword evidence="2" id="KW-1185">Reference proteome</keyword>